<dbReference type="Proteomes" id="UP000410492">
    <property type="component" value="Unassembled WGS sequence"/>
</dbReference>
<dbReference type="OrthoDB" id="10042604at2759"/>
<evidence type="ECO:0000313" key="2">
    <source>
        <dbReference type="Proteomes" id="UP000410492"/>
    </source>
</evidence>
<evidence type="ECO:0000313" key="1">
    <source>
        <dbReference type="EMBL" id="VEN40045.1"/>
    </source>
</evidence>
<name>A0A653BWM8_CALMS</name>
<sequence>MVKAERISFDLEMVYVEEFRDILICFRCCRFGHVARWCKDEAFSSTIMRKFKKKLRLAELTSDLQTGGKDNCLKKRHGMRPRKLVLSGKESESADAINTTKMTSRPPPIQLPQIISSPNVHSVEVNTLNTPSTSRTTYKSQLHAATSTEQACYFSKLGGKDVPSRTN</sequence>
<dbReference type="AlphaFoldDB" id="A0A653BWM8"/>
<dbReference type="EMBL" id="CAACVG010006255">
    <property type="protein sequence ID" value="VEN40045.1"/>
    <property type="molecule type" value="Genomic_DNA"/>
</dbReference>
<keyword evidence="2" id="KW-1185">Reference proteome</keyword>
<evidence type="ECO:0008006" key="3">
    <source>
        <dbReference type="Google" id="ProtNLM"/>
    </source>
</evidence>
<reference evidence="1 2" key="1">
    <citation type="submission" date="2019-01" db="EMBL/GenBank/DDBJ databases">
        <authorList>
            <person name="Sayadi A."/>
        </authorList>
    </citation>
    <scope>NUCLEOTIDE SEQUENCE [LARGE SCALE GENOMIC DNA]</scope>
</reference>
<accession>A0A653BWM8</accession>
<protein>
    <recommendedName>
        <fullName evidence="3">CCHC-type domain-containing protein</fullName>
    </recommendedName>
</protein>
<gene>
    <name evidence="1" type="ORF">CALMAC_LOCUS4347</name>
</gene>
<proteinExistence type="predicted"/>
<organism evidence="1 2">
    <name type="scientific">Callosobruchus maculatus</name>
    <name type="common">Southern cowpea weevil</name>
    <name type="synonym">Pulse bruchid</name>
    <dbReference type="NCBI Taxonomy" id="64391"/>
    <lineage>
        <taxon>Eukaryota</taxon>
        <taxon>Metazoa</taxon>
        <taxon>Ecdysozoa</taxon>
        <taxon>Arthropoda</taxon>
        <taxon>Hexapoda</taxon>
        <taxon>Insecta</taxon>
        <taxon>Pterygota</taxon>
        <taxon>Neoptera</taxon>
        <taxon>Endopterygota</taxon>
        <taxon>Coleoptera</taxon>
        <taxon>Polyphaga</taxon>
        <taxon>Cucujiformia</taxon>
        <taxon>Chrysomeloidea</taxon>
        <taxon>Chrysomelidae</taxon>
        <taxon>Bruchinae</taxon>
        <taxon>Bruchini</taxon>
        <taxon>Callosobruchus</taxon>
    </lineage>
</organism>